<keyword evidence="3" id="KW-1185">Reference proteome</keyword>
<evidence type="ECO:0000256" key="1">
    <source>
        <dbReference type="SAM" id="Phobius"/>
    </source>
</evidence>
<accession>A0A9J5ZEW4</accession>
<dbReference type="Proteomes" id="UP000824120">
    <property type="component" value="Chromosome 4"/>
</dbReference>
<protein>
    <submittedName>
        <fullName evidence="2">Uncharacterized protein</fullName>
    </submittedName>
</protein>
<reference evidence="2 3" key="1">
    <citation type="submission" date="2020-09" db="EMBL/GenBank/DDBJ databases">
        <title>De no assembly of potato wild relative species, Solanum commersonii.</title>
        <authorList>
            <person name="Cho K."/>
        </authorList>
    </citation>
    <scope>NUCLEOTIDE SEQUENCE [LARGE SCALE GENOMIC DNA]</scope>
    <source>
        <strain evidence="2">LZ3.2</strain>
        <tissue evidence="2">Leaf</tissue>
    </source>
</reference>
<comment type="caution">
    <text evidence="2">The sequence shown here is derived from an EMBL/GenBank/DDBJ whole genome shotgun (WGS) entry which is preliminary data.</text>
</comment>
<evidence type="ECO:0000313" key="3">
    <source>
        <dbReference type="Proteomes" id="UP000824120"/>
    </source>
</evidence>
<gene>
    <name evidence="2" type="ORF">H5410_021349</name>
</gene>
<dbReference type="AlphaFoldDB" id="A0A9J5ZEW4"/>
<proteinExistence type="predicted"/>
<sequence>MQVYKGHEIVYIFKKDIFLLFVYFNVNINSQLNVFQLLLEGQIRILKSLGKTLWSCSNISMTVALFGLMLDQSVLNRRVDTRVDEMVNAGSFCSYFIYESIYNNDSN</sequence>
<keyword evidence="1" id="KW-0472">Membrane</keyword>
<evidence type="ECO:0000313" key="2">
    <source>
        <dbReference type="EMBL" id="KAG5610068.1"/>
    </source>
</evidence>
<organism evidence="2 3">
    <name type="scientific">Solanum commersonii</name>
    <name type="common">Commerson's wild potato</name>
    <name type="synonym">Commerson's nightshade</name>
    <dbReference type="NCBI Taxonomy" id="4109"/>
    <lineage>
        <taxon>Eukaryota</taxon>
        <taxon>Viridiplantae</taxon>
        <taxon>Streptophyta</taxon>
        <taxon>Embryophyta</taxon>
        <taxon>Tracheophyta</taxon>
        <taxon>Spermatophyta</taxon>
        <taxon>Magnoliopsida</taxon>
        <taxon>eudicotyledons</taxon>
        <taxon>Gunneridae</taxon>
        <taxon>Pentapetalae</taxon>
        <taxon>asterids</taxon>
        <taxon>lamiids</taxon>
        <taxon>Solanales</taxon>
        <taxon>Solanaceae</taxon>
        <taxon>Solanoideae</taxon>
        <taxon>Solaneae</taxon>
        <taxon>Solanum</taxon>
    </lineage>
</organism>
<feature type="transmembrane region" description="Helical" evidence="1">
    <location>
        <begin position="12"/>
        <end position="32"/>
    </location>
</feature>
<dbReference type="EMBL" id="JACXVP010000004">
    <property type="protein sequence ID" value="KAG5610068.1"/>
    <property type="molecule type" value="Genomic_DNA"/>
</dbReference>
<keyword evidence="1" id="KW-1133">Transmembrane helix</keyword>
<name>A0A9J5ZEW4_SOLCO</name>
<keyword evidence="1" id="KW-0812">Transmembrane</keyword>